<dbReference type="Pfam" id="PF09489">
    <property type="entry name" value="CbtB"/>
    <property type="match status" value="1"/>
</dbReference>
<proteinExistence type="predicted"/>
<dbReference type="RefSeq" id="WP_377393662.1">
    <property type="nucleotide sequence ID" value="NZ_JBHSAN010000036.1"/>
</dbReference>
<keyword evidence="1" id="KW-0472">Membrane</keyword>
<dbReference type="InterPro" id="IPR012667">
    <property type="entry name" value="CbtB_put"/>
</dbReference>
<gene>
    <name evidence="2" type="ORF">ACFS2C_14945</name>
</gene>
<keyword evidence="1" id="KW-0812">Transmembrane</keyword>
<reference evidence="3" key="1">
    <citation type="journal article" date="2019" name="Int. J. Syst. Evol. Microbiol.">
        <title>The Global Catalogue of Microorganisms (GCM) 10K type strain sequencing project: providing services to taxonomists for standard genome sequencing and annotation.</title>
        <authorList>
            <consortium name="The Broad Institute Genomics Platform"/>
            <consortium name="The Broad Institute Genome Sequencing Center for Infectious Disease"/>
            <person name="Wu L."/>
            <person name="Ma J."/>
        </authorList>
    </citation>
    <scope>NUCLEOTIDE SEQUENCE [LARGE SCALE GENOMIC DNA]</scope>
    <source>
        <strain evidence="3">IBRC-M 10906</strain>
    </source>
</reference>
<keyword evidence="1" id="KW-1133">Transmembrane helix</keyword>
<evidence type="ECO:0000313" key="3">
    <source>
        <dbReference type="Proteomes" id="UP001597478"/>
    </source>
</evidence>
<sequence length="53" mass="5953">MRTVPLWAWLLALSSLLVLYVILQENGMLLGQAAEFVHEFVHDGRHALGVPCH</sequence>
<keyword evidence="3" id="KW-1185">Reference proteome</keyword>
<dbReference type="EMBL" id="JBHUOF010000020">
    <property type="protein sequence ID" value="MFD2800690.1"/>
    <property type="molecule type" value="Genomic_DNA"/>
</dbReference>
<feature type="transmembrane region" description="Helical" evidence="1">
    <location>
        <begin position="6"/>
        <end position="23"/>
    </location>
</feature>
<evidence type="ECO:0000313" key="2">
    <source>
        <dbReference type="EMBL" id="MFD2800690.1"/>
    </source>
</evidence>
<name>A0ABW5WCC0_9PSEU</name>
<dbReference type="Proteomes" id="UP001597478">
    <property type="component" value="Unassembled WGS sequence"/>
</dbReference>
<comment type="caution">
    <text evidence="2">The sequence shown here is derived from an EMBL/GenBank/DDBJ whole genome shotgun (WGS) entry which is preliminary data.</text>
</comment>
<protein>
    <submittedName>
        <fullName evidence="2">CbtB-domain containing protein</fullName>
    </submittedName>
</protein>
<evidence type="ECO:0000256" key="1">
    <source>
        <dbReference type="SAM" id="Phobius"/>
    </source>
</evidence>
<organism evidence="2 3">
    <name type="scientific">Prauserella oleivorans</name>
    <dbReference type="NCBI Taxonomy" id="1478153"/>
    <lineage>
        <taxon>Bacteria</taxon>
        <taxon>Bacillati</taxon>
        <taxon>Actinomycetota</taxon>
        <taxon>Actinomycetes</taxon>
        <taxon>Pseudonocardiales</taxon>
        <taxon>Pseudonocardiaceae</taxon>
        <taxon>Prauserella</taxon>
    </lineage>
</organism>
<accession>A0ABW5WCC0</accession>